<dbReference type="PRINTS" id="PR00237">
    <property type="entry name" value="GPCRRHODOPSN"/>
</dbReference>
<evidence type="ECO:0000256" key="2">
    <source>
        <dbReference type="ARBA" id="ARBA00022475"/>
    </source>
</evidence>
<feature type="transmembrane region" description="Helical" evidence="10">
    <location>
        <begin position="102"/>
        <end position="122"/>
    </location>
</feature>
<keyword evidence="5 9" id="KW-0297">G-protein coupled receptor</keyword>
<evidence type="ECO:0000256" key="4">
    <source>
        <dbReference type="ARBA" id="ARBA00022989"/>
    </source>
</evidence>
<feature type="transmembrane region" description="Helical" evidence="10">
    <location>
        <begin position="247"/>
        <end position="267"/>
    </location>
</feature>
<feature type="transmembrane region" description="Helical" evidence="10">
    <location>
        <begin position="61"/>
        <end position="82"/>
    </location>
</feature>
<evidence type="ECO:0000256" key="8">
    <source>
        <dbReference type="ARBA" id="ARBA00023224"/>
    </source>
</evidence>
<dbReference type="PROSITE" id="PS50262">
    <property type="entry name" value="G_PROTEIN_RECEP_F1_2"/>
    <property type="match status" value="1"/>
</dbReference>
<sequence>MEFIENPCLPAWNTSCSPISHLNYINILLFLYMSVMSVLTVCGNLLVIVCIVLFKQLHTPANLITLSLAVSDFLVGMCVMPVESFRSINPCFQMKKIQCHIFHTVMSFLGSASLINILLVAIDRYLAVCNPLQYVSKMTNRKTLVCITFTWIVSICYNVVILDFNSVQPGATVICLRECAVAVSESRGFSDVMITFISPCIVIVIMYVKILSVALRHAKSVSNTEKHRVSQMNCKPSRKSEMKATKTLASVVFLYLICWVPWCIILLNLKHFQNSSVSLSALLCLFYTNSCLNPFIYAISYPWFKRSVKLMVTFKILQTASKHFNLFSEDY</sequence>
<dbReference type="InterPro" id="IPR000276">
    <property type="entry name" value="GPCR_Rhodpsn"/>
</dbReference>
<keyword evidence="3 9" id="KW-0812">Transmembrane</keyword>
<comment type="subcellular location">
    <subcellularLocation>
        <location evidence="1">Cell membrane</location>
        <topology evidence="1">Multi-pass membrane protein</topology>
    </subcellularLocation>
</comment>
<dbReference type="SUPFAM" id="SSF81321">
    <property type="entry name" value="Family A G protein-coupled receptor-like"/>
    <property type="match status" value="1"/>
</dbReference>
<evidence type="ECO:0000256" key="7">
    <source>
        <dbReference type="ARBA" id="ARBA00023170"/>
    </source>
</evidence>
<dbReference type="Gene3D" id="1.20.1070.10">
    <property type="entry name" value="Rhodopsin 7-helix transmembrane proteins"/>
    <property type="match status" value="1"/>
</dbReference>
<evidence type="ECO:0000313" key="13">
    <source>
        <dbReference type="Proteomes" id="UP001059041"/>
    </source>
</evidence>
<dbReference type="Pfam" id="PF00001">
    <property type="entry name" value="7tm_1"/>
    <property type="match status" value="1"/>
</dbReference>
<dbReference type="SMART" id="SM01381">
    <property type="entry name" value="7TM_GPCR_Srsx"/>
    <property type="match status" value="1"/>
</dbReference>
<evidence type="ECO:0000256" key="5">
    <source>
        <dbReference type="ARBA" id="ARBA00023040"/>
    </source>
</evidence>
<evidence type="ECO:0000256" key="10">
    <source>
        <dbReference type="SAM" id="Phobius"/>
    </source>
</evidence>
<evidence type="ECO:0000256" key="3">
    <source>
        <dbReference type="ARBA" id="ARBA00022692"/>
    </source>
</evidence>
<proteinExistence type="inferred from homology"/>
<dbReference type="InterPro" id="IPR017452">
    <property type="entry name" value="GPCR_Rhodpsn_7TM"/>
</dbReference>
<keyword evidence="13" id="KW-1185">Reference proteome</keyword>
<feature type="transmembrane region" description="Helical" evidence="10">
    <location>
        <begin position="143"/>
        <end position="162"/>
    </location>
</feature>
<dbReference type="Proteomes" id="UP001059041">
    <property type="component" value="Linkage Group LG15"/>
</dbReference>
<reference evidence="12" key="1">
    <citation type="submission" date="2021-02" db="EMBL/GenBank/DDBJ databases">
        <title>Comparative genomics reveals that relaxation of natural selection precedes convergent phenotypic evolution of cavefish.</title>
        <authorList>
            <person name="Peng Z."/>
        </authorList>
    </citation>
    <scope>NUCLEOTIDE SEQUENCE</scope>
    <source>
        <tissue evidence="12">Muscle</tissue>
    </source>
</reference>
<keyword evidence="8 9" id="KW-0807">Transducer</keyword>
<dbReference type="PROSITE" id="PS00237">
    <property type="entry name" value="G_PROTEIN_RECEP_F1_1"/>
    <property type="match status" value="1"/>
</dbReference>
<gene>
    <name evidence="12" type="ORF">IRJ41_025446</name>
</gene>
<evidence type="ECO:0000259" key="11">
    <source>
        <dbReference type="PROSITE" id="PS50262"/>
    </source>
</evidence>
<evidence type="ECO:0000256" key="6">
    <source>
        <dbReference type="ARBA" id="ARBA00023136"/>
    </source>
</evidence>
<evidence type="ECO:0000256" key="9">
    <source>
        <dbReference type="RuleBase" id="RU000688"/>
    </source>
</evidence>
<feature type="transmembrane region" description="Helical" evidence="10">
    <location>
        <begin position="27"/>
        <end position="54"/>
    </location>
</feature>
<feature type="transmembrane region" description="Helical" evidence="10">
    <location>
        <begin position="192"/>
        <end position="215"/>
    </location>
</feature>
<keyword evidence="7 9" id="KW-0675">Receptor</keyword>
<dbReference type="InterPro" id="IPR050569">
    <property type="entry name" value="TAAR"/>
</dbReference>
<keyword evidence="2" id="KW-1003">Cell membrane</keyword>
<dbReference type="PANTHER" id="PTHR24249">
    <property type="entry name" value="HISTAMINE RECEPTOR-RELATED G-PROTEIN COUPLED RECEPTOR"/>
    <property type="match status" value="1"/>
</dbReference>
<dbReference type="OrthoDB" id="10042731at2759"/>
<evidence type="ECO:0000313" key="12">
    <source>
        <dbReference type="EMBL" id="KAI7800171.1"/>
    </source>
</evidence>
<dbReference type="GO" id="GO:0005886">
    <property type="term" value="C:plasma membrane"/>
    <property type="evidence" value="ECO:0007669"/>
    <property type="project" value="UniProtKB-SubCell"/>
</dbReference>
<dbReference type="GO" id="GO:0001594">
    <property type="term" value="F:trace-amine receptor activity"/>
    <property type="evidence" value="ECO:0007669"/>
    <property type="project" value="TreeGrafter"/>
</dbReference>
<organism evidence="12 13">
    <name type="scientific">Triplophysa rosa</name>
    <name type="common">Cave loach</name>
    <dbReference type="NCBI Taxonomy" id="992332"/>
    <lineage>
        <taxon>Eukaryota</taxon>
        <taxon>Metazoa</taxon>
        <taxon>Chordata</taxon>
        <taxon>Craniata</taxon>
        <taxon>Vertebrata</taxon>
        <taxon>Euteleostomi</taxon>
        <taxon>Actinopterygii</taxon>
        <taxon>Neopterygii</taxon>
        <taxon>Teleostei</taxon>
        <taxon>Ostariophysi</taxon>
        <taxon>Cypriniformes</taxon>
        <taxon>Nemacheilidae</taxon>
        <taxon>Triplophysa</taxon>
    </lineage>
</organism>
<name>A0A9W7TNY5_TRIRA</name>
<feature type="transmembrane region" description="Helical" evidence="10">
    <location>
        <begin position="279"/>
        <end position="304"/>
    </location>
</feature>
<dbReference type="AlphaFoldDB" id="A0A9W7TNY5"/>
<comment type="similarity">
    <text evidence="9">Belongs to the G-protein coupled receptor 1 family.</text>
</comment>
<accession>A0A9W7TNY5</accession>
<protein>
    <submittedName>
        <fullName evidence="12">Trace amine-associated receptor 13c-like</fullName>
    </submittedName>
</protein>
<dbReference type="EMBL" id="JAFHDT010000015">
    <property type="protein sequence ID" value="KAI7800171.1"/>
    <property type="molecule type" value="Genomic_DNA"/>
</dbReference>
<keyword evidence="4 10" id="KW-1133">Transmembrane helix</keyword>
<feature type="domain" description="G-protein coupled receptors family 1 profile" evidence="11">
    <location>
        <begin position="43"/>
        <end position="297"/>
    </location>
</feature>
<keyword evidence="6 10" id="KW-0472">Membrane</keyword>
<evidence type="ECO:0000256" key="1">
    <source>
        <dbReference type="ARBA" id="ARBA00004651"/>
    </source>
</evidence>
<comment type="caution">
    <text evidence="12">The sequence shown here is derived from an EMBL/GenBank/DDBJ whole genome shotgun (WGS) entry which is preliminary data.</text>
</comment>
<dbReference type="PANTHER" id="PTHR24249:SF381">
    <property type="entry name" value="TRACE AMINE ASSOCIATED RECEPTOR 19P-RELATED"/>
    <property type="match status" value="1"/>
</dbReference>